<dbReference type="EMBL" id="UARK01000002">
    <property type="protein sequence ID" value="SPW27746.1"/>
    <property type="molecule type" value="Genomic_DNA"/>
</dbReference>
<dbReference type="PANTHER" id="PTHR37820:SF1">
    <property type="entry name" value="CELL DIVISION PROTEIN FTSQ"/>
    <property type="match status" value="1"/>
</dbReference>
<comment type="caution">
    <text evidence="9">The sequence shown here is derived from an EMBL/GenBank/DDBJ whole genome shotgun (WGS) entry which is preliminary data.</text>
</comment>
<dbReference type="AlphaFoldDB" id="A0A6H9XWX9"/>
<organism evidence="9 10">
    <name type="scientific">Corynebacterium matruchotii</name>
    <dbReference type="NCBI Taxonomy" id="43768"/>
    <lineage>
        <taxon>Bacteria</taxon>
        <taxon>Bacillati</taxon>
        <taxon>Actinomycetota</taxon>
        <taxon>Actinomycetes</taxon>
        <taxon>Mycobacteriales</taxon>
        <taxon>Corynebacteriaceae</taxon>
        <taxon>Corynebacterium</taxon>
    </lineage>
</organism>
<accession>A0A6H9XWX9</accession>
<dbReference type="Gene3D" id="3.10.20.310">
    <property type="entry name" value="membrane protein fhac"/>
    <property type="match status" value="1"/>
</dbReference>
<dbReference type="Pfam" id="PF03799">
    <property type="entry name" value="FtsQ_DivIB_C"/>
    <property type="match status" value="1"/>
</dbReference>
<name>A0A6H9XWX9_9CORY</name>
<evidence type="ECO:0000256" key="1">
    <source>
        <dbReference type="ARBA" id="ARBA00004370"/>
    </source>
</evidence>
<evidence type="ECO:0000256" key="7">
    <source>
        <dbReference type="ARBA" id="ARBA00023306"/>
    </source>
</evidence>
<feature type="domain" description="POTRA" evidence="8">
    <location>
        <begin position="27"/>
        <end position="95"/>
    </location>
</feature>
<evidence type="ECO:0000256" key="3">
    <source>
        <dbReference type="ARBA" id="ARBA00022618"/>
    </source>
</evidence>
<keyword evidence="5" id="KW-1133">Transmembrane helix</keyword>
<evidence type="ECO:0000313" key="9">
    <source>
        <dbReference type="EMBL" id="SPW27746.1"/>
    </source>
</evidence>
<evidence type="ECO:0000256" key="5">
    <source>
        <dbReference type="ARBA" id="ARBA00022989"/>
    </source>
</evidence>
<dbReference type="InterPro" id="IPR034746">
    <property type="entry name" value="POTRA"/>
</dbReference>
<dbReference type="RefSeq" id="WP_005525816.1">
    <property type="nucleotide sequence ID" value="NZ_CP050134.2"/>
</dbReference>
<dbReference type="InterPro" id="IPR013685">
    <property type="entry name" value="POTRA_FtsQ_type"/>
</dbReference>
<reference evidence="9 10" key="1">
    <citation type="submission" date="2018-06" db="EMBL/GenBank/DDBJ databases">
        <authorList>
            <consortium name="Pathogen Informatics"/>
            <person name="Doyle S."/>
        </authorList>
    </citation>
    <scope>NUCLEOTIDE SEQUENCE [LARGE SCALE GENOMIC DNA]</scope>
    <source>
        <strain evidence="9 10">NCTC10254</strain>
    </source>
</reference>
<dbReference type="GO" id="GO:0051301">
    <property type="term" value="P:cell division"/>
    <property type="evidence" value="ECO:0007669"/>
    <property type="project" value="UniProtKB-KW"/>
</dbReference>
<evidence type="ECO:0000256" key="2">
    <source>
        <dbReference type="ARBA" id="ARBA00022475"/>
    </source>
</evidence>
<dbReference type="PANTHER" id="PTHR37820">
    <property type="entry name" value="CELL DIVISION PROTEIN DIVIB"/>
    <property type="match status" value="1"/>
</dbReference>
<evidence type="ECO:0000259" key="8">
    <source>
        <dbReference type="PROSITE" id="PS51779"/>
    </source>
</evidence>
<dbReference type="GeneID" id="84574269"/>
<dbReference type="PROSITE" id="PS51779">
    <property type="entry name" value="POTRA"/>
    <property type="match status" value="1"/>
</dbReference>
<dbReference type="InterPro" id="IPR005548">
    <property type="entry name" value="Cell_div_FtsQ/DivIB_C"/>
</dbReference>
<comment type="subcellular location">
    <subcellularLocation>
        <location evidence="1">Membrane</location>
    </subcellularLocation>
</comment>
<keyword evidence="4" id="KW-0812">Transmembrane</keyword>
<dbReference type="GO" id="GO:0005886">
    <property type="term" value="C:plasma membrane"/>
    <property type="evidence" value="ECO:0007669"/>
    <property type="project" value="TreeGrafter"/>
</dbReference>
<dbReference type="InterPro" id="IPR050487">
    <property type="entry name" value="FtsQ_DivIB"/>
</dbReference>
<keyword evidence="3 9" id="KW-0132">Cell division</keyword>
<evidence type="ECO:0000313" key="10">
    <source>
        <dbReference type="Proteomes" id="UP000249886"/>
    </source>
</evidence>
<dbReference type="Proteomes" id="UP000249886">
    <property type="component" value="Unassembled WGS sequence"/>
</dbReference>
<dbReference type="PROSITE" id="PS51257">
    <property type="entry name" value="PROKAR_LIPOPROTEIN"/>
    <property type="match status" value="1"/>
</dbReference>
<dbReference type="Pfam" id="PF08478">
    <property type="entry name" value="POTRA_1"/>
    <property type="match status" value="1"/>
</dbReference>
<sequence>MKKLLIAIALVVVTGIVVACLWFFPILKVGNVVISQRDQTSEADIAAITDGLQGQNILRVDTTAVASALSALPWVAEARVAKKFPDTIDVSLVEHRAVLVAEREDGDHLIDANGKVFVVAHRLDYTVPITNTKGDNQETFQAAAGIIASIAESERGKITEIKAVTPYSFDIIAGDKTIVWGAAENNGEKARAFSVALQRSESTIDITGAPTISVQE</sequence>
<keyword evidence="7" id="KW-0131">Cell cycle</keyword>
<evidence type="ECO:0000256" key="6">
    <source>
        <dbReference type="ARBA" id="ARBA00023136"/>
    </source>
</evidence>
<gene>
    <name evidence="9" type="primary">ftsQ</name>
    <name evidence="9" type="ORF">NCTC10254_01023</name>
</gene>
<keyword evidence="6" id="KW-0472">Membrane</keyword>
<proteinExistence type="predicted"/>
<protein>
    <submittedName>
        <fullName evidence="9">Cell division protein FtsQ</fullName>
    </submittedName>
</protein>
<keyword evidence="2" id="KW-1003">Cell membrane</keyword>
<evidence type="ECO:0000256" key="4">
    <source>
        <dbReference type="ARBA" id="ARBA00022692"/>
    </source>
</evidence>